<proteinExistence type="predicted"/>
<dbReference type="AlphaFoldDB" id="A0A2A2A9T8"/>
<reference evidence="1 2" key="1">
    <citation type="submission" date="2017-08" db="EMBL/GenBank/DDBJ databases">
        <title>WGS of Clinical strains of the CDC Group NO-1 linked to zoonotic infections in humans.</title>
        <authorList>
            <person name="Bernier A.-M."/>
            <person name="Bernard K."/>
        </authorList>
    </citation>
    <scope>NUCLEOTIDE SEQUENCE [LARGE SCALE GENOMIC DNA]</scope>
    <source>
        <strain evidence="1 2">NML03-0146</strain>
    </source>
</reference>
<dbReference type="Gene3D" id="3.40.50.1240">
    <property type="entry name" value="Phosphoglycerate mutase-like"/>
    <property type="match status" value="1"/>
</dbReference>
<evidence type="ECO:0000313" key="2">
    <source>
        <dbReference type="Proteomes" id="UP000217999"/>
    </source>
</evidence>
<comment type="caution">
    <text evidence="1">The sequence shown here is derived from an EMBL/GenBank/DDBJ whole genome shotgun (WGS) entry which is preliminary data.</text>
</comment>
<organism evidence="1 2">
    <name type="scientific">Vandammella animalimorsus</name>
    <dbReference type="NCBI Taxonomy" id="2029117"/>
    <lineage>
        <taxon>Bacteria</taxon>
        <taxon>Pseudomonadati</taxon>
        <taxon>Pseudomonadota</taxon>
        <taxon>Betaproteobacteria</taxon>
        <taxon>Burkholderiales</taxon>
        <taxon>Comamonadaceae</taxon>
        <taxon>Vandammella</taxon>
    </lineage>
</organism>
<protein>
    <submittedName>
        <fullName evidence="1">Phosphoglycerate kinase</fullName>
    </submittedName>
</protein>
<dbReference type="RefSeq" id="WP_095549651.1">
    <property type="nucleotide sequence ID" value="NZ_NSJF01000003.1"/>
</dbReference>
<dbReference type="SUPFAM" id="SSF53254">
    <property type="entry name" value="Phosphoglycerate mutase-like"/>
    <property type="match status" value="1"/>
</dbReference>
<keyword evidence="1" id="KW-0808">Transferase</keyword>
<dbReference type="InterPro" id="IPR013078">
    <property type="entry name" value="His_Pase_superF_clade-1"/>
</dbReference>
<dbReference type="GO" id="GO:0016301">
    <property type="term" value="F:kinase activity"/>
    <property type="evidence" value="ECO:0007669"/>
    <property type="project" value="UniProtKB-KW"/>
</dbReference>
<keyword evidence="1" id="KW-0418">Kinase</keyword>
<dbReference type="InterPro" id="IPR029033">
    <property type="entry name" value="His_PPase_superfam"/>
</dbReference>
<sequence length="204" mass="22530">MSASAPLPPAPLWLARHPRVQLPEPLCYGASEVPLEPAHLAQSALALAALLPTGCQLLTSERQRTQALAQALCVLRPDLPAWQVEPLLNEMDFGCWEQQPWRSIPRAAIDAWTQDFAQHRFGGRECVADVLARAQALRLRWAQTPSPTAQLWITHAGLFNAWAYLQRAGVPCTPQAPIPMPQAAQWPATRIGFGQWLQAQALGW</sequence>
<gene>
    <name evidence="1" type="ORF">CK620_06550</name>
</gene>
<dbReference type="Proteomes" id="UP000217999">
    <property type="component" value="Unassembled WGS sequence"/>
</dbReference>
<evidence type="ECO:0000313" key="1">
    <source>
        <dbReference type="EMBL" id="PAT34563.1"/>
    </source>
</evidence>
<accession>A0A2A2A9T8</accession>
<dbReference type="EMBL" id="NSJF01000003">
    <property type="protein sequence ID" value="PAT34563.1"/>
    <property type="molecule type" value="Genomic_DNA"/>
</dbReference>
<name>A0A2A2A9T8_9BURK</name>
<dbReference type="Pfam" id="PF00300">
    <property type="entry name" value="His_Phos_1"/>
    <property type="match status" value="1"/>
</dbReference>